<keyword evidence="1" id="KW-0812">Transmembrane</keyword>
<feature type="transmembrane region" description="Helical" evidence="1">
    <location>
        <begin position="44"/>
        <end position="62"/>
    </location>
</feature>
<dbReference type="RefSeq" id="WP_024626362.1">
    <property type="nucleotide sequence ID" value="NZ_AYGX02000016.1"/>
</dbReference>
<comment type="caution">
    <text evidence="2">The sequence shown here is derived from an EMBL/GenBank/DDBJ whole genome shotgun (WGS) entry which is preliminary data.</text>
</comment>
<evidence type="ECO:0000256" key="1">
    <source>
        <dbReference type="SAM" id="Phobius"/>
    </source>
</evidence>
<dbReference type="AlphaFoldDB" id="A0A0R2NU50"/>
<sequence>MALFGFTIIILWLIYKFFTKWLWWALGFGIVINILAWFMKFGWLIVVMLILLVSVALFALAIRNYRHQH</sequence>
<protein>
    <submittedName>
        <fullName evidence="2">Uncharacterized protein</fullName>
    </submittedName>
</protein>
<keyword evidence="1" id="KW-0472">Membrane</keyword>
<keyword evidence="1" id="KW-1133">Transmembrane helix</keyword>
<accession>A0A0R2NU50</accession>
<feature type="transmembrane region" description="Helical" evidence="1">
    <location>
        <begin position="21"/>
        <end position="38"/>
    </location>
</feature>
<keyword evidence="3" id="KW-1185">Reference proteome</keyword>
<reference evidence="2 3" key="1">
    <citation type="journal article" date="2015" name="Genome Announc.">
        <title>Expanding the biotechnology potential of lactobacilli through comparative genomics of 213 strains and associated genera.</title>
        <authorList>
            <person name="Sun Z."/>
            <person name="Harris H.M."/>
            <person name="McCann A."/>
            <person name="Guo C."/>
            <person name="Argimon S."/>
            <person name="Zhang W."/>
            <person name="Yang X."/>
            <person name="Jeffery I.B."/>
            <person name="Cooney J.C."/>
            <person name="Kagawa T.F."/>
            <person name="Liu W."/>
            <person name="Song Y."/>
            <person name="Salvetti E."/>
            <person name="Wrobel A."/>
            <person name="Rasinkangas P."/>
            <person name="Parkhill J."/>
            <person name="Rea M.C."/>
            <person name="O'Sullivan O."/>
            <person name="Ritari J."/>
            <person name="Douillard F.P."/>
            <person name="Paul Ross R."/>
            <person name="Yang R."/>
            <person name="Briner A.E."/>
            <person name="Felis G.E."/>
            <person name="de Vos W.M."/>
            <person name="Barrangou R."/>
            <person name="Klaenhammer T.R."/>
            <person name="Caufield P.W."/>
            <person name="Cui Y."/>
            <person name="Zhang H."/>
            <person name="O'Toole P.W."/>
        </authorList>
    </citation>
    <scope>NUCLEOTIDE SEQUENCE [LARGE SCALE GENOMIC DNA]</scope>
    <source>
        <strain evidence="2 3">DSM 21115</strain>
    </source>
</reference>
<dbReference type="Proteomes" id="UP000050920">
    <property type="component" value="Unassembled WGS sequence"/>
</dbReference>
<proteinExistence type="predicted"/>
<gene>
    <name evidence="2" type="ORF">DY78_GL001266</name>
</gene>
<dbReference type="EMBL" id="AYGX02000016">
    <property type="protein sequence ID" value="KRO29215.1"/>
    <property type="molecule type" value="Genomic_DNA"/>
</dbReference>
<name>A0A0R2NU50_9LACO</name>
<evidence type="ECO:0000313" key="2">
    <source>
        <dbReference type="EMBL" id="KRO29215.1"/>
    </source>
</evidence>
<evidence type="ECO:0000313" key="3">
    <source>
        <dbReference type="Proteomes" id="UP000050920"/>
    </source>
</evidence>
<organism evidence="2 3">
    <name type="scientific">Lactiplantibacillus fabifermentans DSM 21115</name>
    <dbReference type="NCBI Taxonomy" id="1413187"/>
    <lineage>
        <taxon>Bacteria</taxon>
        <taxon>Bacillati</taxon>
        <taxon>Bacillota</taxon>
        <taxon>Bacilli</taxon>
        <taxon>Lactobacillales</taxon>
        <taxon>Lactobacillaceae</taxon>
        <taxon>Lactiplantibacillus</taxon>
    </lineage>
</organism>